<proteinExistence type="predicted"/>
<feature type="region of interest" description="Disordered" evidence="1">
    <location>
        <begin position="199"/>
        <end position="237"/>
    </location>
</feature>
<reference evidence="2 3" key="1">
    <citation type="journal article" date="2018" name="PLoS ONE">
        <title>The draft genome of Kipferlia bialata reveals reductive genome evolution in fornicate parasites.</title>
        <authorList>
            <person name="Tanifuji G."/>
            <person name="Takabayashi S."/>
            <person name="Kume K."/>
            <person name="Takagi M."/>
            <person name="Nakayama T."/>
            <person name="Kamikawa R."/>
            <person name="Inagaki Y."/>
            <person name="Hashimoto T."/>
        </authorList>
    </citation>
    <scope>NUCLEOTIDE SEQUENCE [LARGE SCALE GENOMIC DNA]</scope>
    <source>
        <strain evidence="2">NY0173</strain>
    </source>
</reference>
<evidence type="ECO:0000256" key="1">
    <source>
        <dbReference type="SAM" id="MobiDB-lite"/>
    </source>
</evidence>
<comment type="caution">
    <text evidence="2">The sequence shown here is derived from an EMBL/GenBank/DDBJ whole genome shotgun (WGS) entry which is preliminary data.</text>
</comment>
<evidence type="ECO:0000313" key="2">
    <source>
        <dbReference type="EMBL" id="GIQ82301.1"/>
    </source>
</evidence>
<dbReference type="AlphaFoldDB" id="A0A9K3GHF0"/>
<evidence type="ECO:0000313" key="3">
    <source>
        <dbReference type="Proteomes" id="UP000265618"/>
    </source>
</evidence>
<keyword evidence="3" id="KW-1185">Reference proteome</keyword>
<protein>
    <submittedName>
        <fullName evidence="2">Uncharacterized protein</fullName>
    </submittedName>
</protein>
<dbReference type="EMBL" id="BDIP01000651">
    <property type="protein sequence ID" value="GIQ82301.1"/>
    <property type="molecule type" value="Genomic_DNA"/>
</dbReference>
<feature type="compositionally biased region" description="Pro residues" evidence="1">
    <location>
        <begin position="206"/>
        <end position="216"/>
    </location>
</feature>
<dbReference type="Proteomes" id="UP000265618">
    <property type="component" value="Unassembled WGS sequence"/>
</dbReference>
<accession>A0A9K3GHF0</accession>
<name>A0A9K3GHF0_9EUKA</name>
<sequence length="533" mass="56382">MPHAIERLVADPPLPTLMTFPTLSSGVSAQSLQQVLLHGLEKCSLDSLVQRTPPAEGSHLDPSCKIDLEGGLFDIAHDASMPISTNLLVALSGAARLAAITSSTLSPNPADVDIPQTSSPIPGFPGMQAIAQRNPYHALRKDREAMIKRGLIVPFPAVTPSLDAATRVCGPKCPFCNLRQSNPNSVSVHVCVPGASPNLMAKQPQPETPAPAPAPGSPGHESDSSEGSTPTHADGCFPLFPAPQVPSEALRAPAHLRSPHSFTFDCNIAPLAPVHMVIFREPRQQDVDKDTCNDLVCISRALGSSCIVIHNGKKHENGDTCGSSLIHHHYQSMQLDMPVEAAPPVPGHSTVVAGCDVTRLHWPFPVCRISSRTAPSESGGAPPDVSAALWGVVSGWQGMHPMHSVNLLCRTEAETTTVYVALRRCGLVGLPDKTTPASLEVGGVLILSPEAYDHHALEEEGERDREGQTGMGQFVVDALAAVDPFKHEGEGLAECPDVLRSVLCHIDMDAHTVTPTTNIAGLDSLSVSPSGQF</sequence>
<gene>
    <name evidence="2" type="ORF">KIPB_003412</name>
</gene>
<organism evidence="2 3">
    <name type="scientific">Kipferlia bialata</name>
    <dbReference type="NCBI Taxonomy" id="797122"/>
    <lineage>
        <taxon>Eukaryota</taxon>
        <taxon>Metamonada</taxon>
        <taxon>Carpediemonas-like organisms</taxon>
        <taxon>Kipferlia</taxon>
    </lineage>
</organism>